<dbReference type="PRINTS" id="PR00982">
    <property type="entry name" value="TRNASYNTHLYS"/>
</dbReference>
<keyword evidence="7" id="KW-0963">Cytoplasm</keyword>
<dbReference type="HAMAP" id="MF_00252">
    <property type="entry name" value="Lys_tRNA_synth_class2"/>
    <property type="match status" value="1"/>
</dbReference>
<dbReference type="GO" id="GO:0000049">
    <property type="term" value="F:tRNA binding"/>
    <property type="evidence" value="ECO:0007669"/>
    <property type="project" value="TreeGrafter"/>
</dbReference>
<feature type="binding site" evidence="7">
    <location>
        <position position="448"/>
    </location>
    <ligand>
        <name>Mg(2+)</name>
        <dbReference type="ChEBI" id="CHEBI:18420"/>
        <label>1</label>
    </ligand>
</feature>
<keyword evidence="4 7" id="KW-0067">ATP-binding</keyword>
<dbReference type="EC" id="6.1.1.6" evidence="7"/>
<comment type="cofactor">
    <cofactor evidence="7 8">
        <name>Mg(2+)</name>
        <dbReference type="ChEBI" id="CHEBI:18420"/>
    </cofactor>
    <text evidence="7 8">Binds 3 Mg(2+) ions per subunit.</text>
</comment>
<dbReference type="PANTHER" id="PTHR42918:SF15">
    <property type="entry name" value="LYSINE--TRNA LIGASE, CHLOROPLASTIC_MITOCHONDRIAL"/>
    <property type="match status" value="1"/>
</dbReference>
<keyword evidence="7" id="KW-0648">Protein biosynthesis</keyword>
<evidence type="ECO:0000256" key="6">
    <source>
        <dbReference type="ARBA" id="ARBA00048573"/>
    </source>
</evidence>
<dbReference type="GO" id="GO:0005524">
    <property type="term" value="F:ATP binding"/>
    <property type="evidence" value="ECO:0007669"/>
    <property type="project" value="UniProtKB-UniRule"/>
</dbReference>
<keyword evidence="3 7" id="KW-0547">Nucleotide-binding</keyword>
<comment type="caution">
    <text evidence="10">The sequence shown here is derived from an EMBL/GenBank/DDBJ whole genome shotgun (WGS) entry which is preliminary data.</text>
</comment>
<dbReference type="InterPro" id="IPR004365">
    <property type="entry name" value="NA-bd_OB_tRNA"/>
</dbReference>
<evidence type="ECO:0000259" key="9">
    <source>
        <dbReference type="PROSITE" id="PS50862"/>
    </source>
</evidence>
<comment type="caution">
    <text evidence="7">Lacks conserved residue(s) required for the propagation of feature annotation.</text>
</comment>
<dbReference type="GO" id="GO:0005829">
    <property type="term" value="C:cytosol"/>
    <property type="evidence" value="ECO:0007669"/>
    <property type="project" value="TreeGrafter"/>
</dbReference>
<keyword evidence="2 7" id="KW-0479">Metal-binding</keyword>
<keyword evidence="7 8" id="KW-0460">Magnesium</keyword>
<dbReference type="Gene3D" id="3.30.930.10">
    <property type="entry name" value="Bira Bifunctional Protein, Domain 2"/>
    <property type="match status" value="1"/>
</dbReference>
<evidence type="ECO:0000256" key="5">
    <source>
        <dbReference type="ARBA" id="ARBA00023146"/>
    </source>
</evidence>
<dbReference type="SUPFAM" id="SSF55681">
    <property type="entry name" value="Class II aaRS and biotin synthetases"/>
    <property type="match status" value="1"/>
</dbReference>
<dbReference type="SUPFAM" id="SSF50249">
    <property type="entry name" value="Nucleic acid-binding proteins"/>
    <property type="match status" value="1"/>
</dbReference>
<keyword evidence="5 7" id="KW-0030">Aminoacyl-tRNA synthetase</keyword>
<dbReference type="Pfam" id="PF00152">
    <property type="entry name" value="tRNA-synt_2"/>
    <property type="match status" value="1"/>
</dbReference>
<feature type="binding site" evidence="7">
    <location>
        <position position="448"/>
    </location>
    <ligand>
        <name>Mg(2+)</name>
        <dbReference type="ChEBI" id="CHEBI:18420"/>
        <label>2</label>
    </ligand>
</feature>
<dbReference type="EMBL" id="AMFJ01036034">
    <property type="protein sequence ID" value="EKD25541.1"/>
    <property type="molecule type" value="Genomic_DNA"/>
</dbReference>
<dbReference type="GO" id="GO:0004824">
    <property type="term" value="F:lysine-tRNA ligase activity"/>
    <property type="evidence" value="ECO:0007669"/>
    <property type="project" value="UniProtKB-UniRule"/>
</dbReference>
<reference evidence="10" key="1">
    <citation type="journal article" date="2012" name="Science">
        <title>Fermentation, hydrogen, and sulfur metabolism in multiple uncultivated bacterial phyla.</title>
        <authorList>
            <person name="Wrighton K.C."/>
            <person name="Thomas B.C."/>
            <person name="Sharon I."/>
            <person name="Miller C.S."/>
            <person name="Castelle C.J."/>
            <person name="VerBerkmoes N.C."/>
            <person name="Wilkins M.J."/>
            <person name="Hettich R.L."/>
            <person name="Lipton M.S."/>
            <person name="Williams K.H."/>
            <person name="Long P.E."/>
            <person name="Banfield J.F."/>
        </authorList>
    </citation>
    <scope>NUCLEOTIDE SEQUENCE [LARGE SCALE GENOMIC DNA]</scope>
</reference>
<dbReference type="InterPro" id="IPR045864">
    <property type="entry name" value="aa-tRNA-synth_II/BPL/LPL"/>
</dbReference>
<dbReference type="AlphaFoldDB" id="K1XJY6"/>
<dbReference type="CDD" id="cd04322">
    <property type="entry name" value="LysRS_N"/>
    <property type="match status" value="1"/>
</dbReference>
<evidence type="ECO:0000313" key="10">
    <source>
        <dbReference type="EMBL" id="EKD25541.1"/>
    </source>
</evidence>
<evidence type="ECO:0000256" key="8">
    <source>
        <dbReference type="RuleBase" id="RU000336"/>
    </source>
</evidence>
<dbReference type="GO" id="GO:0006430">
    <property type="term" value="P:lysyl-tRNA aminoacylation"/>
    <property type="evidence" value="ECO:0007669"/>
    <property type="project" value="UniProtKB-UniRule"/>
</dbReference>
<comment type="subunit">
    <text evidence="7">Homodimer.</text>
</comment>
<keyword evidence="1 7" id="KW-0436">Ligase</keyword>
<dbReference type="InterPro" id="IPR018149">
    <property type="entry name" value="Lys-tRNA-synth_II_C"/>
</dbReference>
<evidence type="ECO:0000256" key="4">
    <source>
        <dbReference type="ARBA" id="ARBA00022840"/>
    </source>
</evidence>
<evidence type="ECO:0000256" key="1">
    <source>
        <dbReference type="ARBA" id="ARBA00022598"/>
    </source>
</evidence>
<dbReference type="GO" id="GO:0000287">
    <property type="term" value="F:magnesium ion binding"/>
    <property type="evidence" value="ECO:0007669"/>
    <property type="project" value="UniProtKB-UniRule"/>
</dbReference>
<dbReference type="NCBIfam" id="NF001756">
    <property type="entry name" value="PRK00484.1"/>
    <property type="match status" value="1"/>
</dbReference>
<organism evidence="10">
    <name type="scientific">uncultured bacterium</name>
    <name type="common">gcode 4</name>
    <dbReference type="NCBI Taxonomy" id="1234023"/>
    <lineage>
        <taxon>Bacteria</taxon>
        <taxon>environmental samples</taxon>
    </lineage>
</organism>
<comment type="similarity">
    <text evidence="7">Belongs to the class-II aminoacyl-tRNA synthetase family.</text>
</comment>
<accession>K1XJY6</accession>
<dbReference type="Gene3D" id="2.40.50.140">
    <property type="entry name" value="Nucleic acid-binding proteins"/>
    <property type="match status" value="1"/>
</dbReference>
<feature type="domain" description="Aminoacyl-transfer RNA synthetases class-II family profile" evidence="9">
    <location>
        <begin position="202"/>
        <end position="529"/>
    </location>
</feature>
<evidence type="ECO:0000256" key="2">
    <source>
        <dbReference type="ARBA" id="ARBA00022723"/>
    </source>
</evidence>
<dbReference type="NCBIfam" id="TIGR00499">
    <property type="entry name" value="lysS_bact"/>
    <property type="match status" value="1"/>
</dbReference>
<dbReference type="PROSITE" id="PS50862">
    <property type="entry name" value="AA_TRNA_LIGASE_II"/>
    <property type="match status" value="1"/>
</dbReference>
<evidence type="ECO:0000256" key="7">
    <source>
        <dbReference type="HAMAP-Rule" id="MF_00252"/>
    </source>
</evidence>
<gene>
    <name evidence="7" type="primary">lysS</name>
    <name evidence="10" type="ORF">ACD_80C00027G0010</name>
</gene>
<dbReference type="InterPro" id="IPR006195">
    <property type="entry name" value="aa-tRNA-synth_II"/>
</dbReference>
<proteinExistence type="inferred from homology"/>
<comment type="subcellular location">
    <subcellularLocation>
        <location evidence="7">Cytoplasm</location>
    </subcellularLocation>
</comment>
<dbReference type="Pfam" id="PF01336">
    <property type="entry name" value="tRNA_anti-codon"/>
    <property type="match status" value="1"/>
</dbReference>
<dbReference type="InterPro" id="IPR002313">
    <property type="entry name" value="Lys-tRNA-ligase_II"/>
</dbReference>
<dbReference type="PANTHER" id="PTHR42918">
    <property type="entry name" value="LYSYL-TRNA SYNTHETASE"/>
    <property type="match status" value="1"/>
</dbReference>
<dbReference type="InterPro" id="IPR012340">
    <property type="entry name" value="NA-bd_OB-fold"/>
</dbReference>
<name>K1XJY6_9BACT</name>
<dbReference type="InterPro" id="IPR044136">
    <property type="entry name" value="Lys-tRNA-ligase_II_N"/>
</dbReference>
<evidence type="ECO:0000256" key="3">
    <source>
        <dbReference type="ARBA" id="ARBA00022741"/>
    </source>
</evidence>
<comment type="catalytic activity">
    <reaction evidence="6 7 8">
        <text>tRNA(Lys) + L-lysine + ATP = L-lysyl-tRNA(Lys) + AMP + diphosphate</text>
        <dbReference type="Rhea" id="RHEA:20792"/>
        <dbReference type="Rhea" id="RHEA-COMP:9696"/>
        <dbReference type="Rhea" id="RHEA-COMP:9697"/>
        <dbReference type="ChEBI" id="CHEBI:30616"/>
        <dbReference type="ChEBI" id="CHEBI:32551"/>
        <dbReference type="ChEBI" id="CHEBI:33019"/>
        <dbReference type="ChEBI" id="CHEBI:78442"/>
        <dbReference type="ChEBI" id="CHEBI:78529"/>
        <dbReference type="ChEBI" id="CHEBI:456215"/>
        <dbReference type="EC" id="6.1.1.6"/>
    </reaction>
</comment>
<protein>
    <recommendedName>
        <fullName evidence="7">Lysine--tRNA ligase</fullName>
        <ecNumber evidence="7">6.1.1.6</ecNumber>
    </recommendedName>
    <alternativeName>
        <fullName evidence="7">Lysyl-tRNA synthetase</fullName>
        <shortName evidence="7">LysRS</shortName>
    </alternativeName>
</protein>
<dbReference type="InterPro" id="IPR004364">
    <property type="entry name" value="Aa-tRNA-synt_II"/>
</dbReference>
<sequence length="539" mass="62626">MSEEVKVTDHQGERDVRIAKISKIKAMGIQPYAQSFDKKNMIWNIIRDYETKAHRDINDIIPNPEMQVQSAGRVMLYRTHGKLAFAKLLDSTEQIQLMFHRENCKTLTSDWMTSLLKDGSEEGVSAYKFMEKMVDVWDFIGVRGEVFKTHKGELTIFVSEFVFLSKAIRPLPEKFHGLQDQEELYRKRYLDMTMNPETYKRFLLKSKFYQTLREFYTQEWFTEIQTNILGNSASGAAAKPFETHHNDYDIDVFLRIAFETGLKKATVGRFEKVFEIGQDFRNEGSDPSHLQEFTQVEHYAVYWNYEDNMRFTEKMFDTIFDRLEISKKINIKDKEGNIKEVDFTTPRKRIDFTQGIQEATGIDITRYNMDDADKLRADIQAKNIEFEGIHKMGTPTLIDHLYKKVLRPKIVGPAFIFNYPVIMQPLARISDKDTNIVEQFQLLVNGREICKAYSELVDPILQQENFDKQGEAAAKGDEEATASDDDFVTAMEYGMPPQSGFGMGLERILAILTEQDNLRDVVMFPLMKPEIKATEEDKE</sequence>